<name>A0A843XWP7_COLES</name>
<dbReference type="SUPFAM" id="SSF53756">
    <property type="entry name" value="UDP-Glycosyltransferase/glycogen phosphorylase"/>
    <property type="match status" value="1"/>
</dbReference>
<comment type="caution">
    <text evidence="3">The sequence shown here is derived from an EMBL/GenBank/DDBJ whole genome shotgun (WGS) entry which is preliminary data.</text>
</comment>
<organism evidence="3 4">
    <name type="scientific">Colocasia esculenta</name>
    <name type="common">Wild taro</name>
    <name type="synonym">Arum esculentum</name>
    <dbReference type="NCBI Taxonomy" id="4460"/>
    <lineage>
        <taxon>Eukaryota</taxon>
        <taxon>Viridiplantae</taxon>
        <taxon>Streptophyta</taxon>
        <taxon>Embryophyta</taxon>
        <taxon>Tracheophyta</taxon>
        <taxon>Spermatophyta</taxon>
        <taxon>Magnoliopsida</taxon>
        <taxon>Liliopsida</taxon>
        <taxon>Araceae</taxon>
        <taxon>Aroideae</taxon>
        <taxon>Colocasieae</taxon>
        <taxon>Colocasia</taxon>
    </lineage>
</organism>
<dbReference type="PANTHER" id="PTHR11926">
    <property type="entry name" value="GLUCOSYL/GLUCURONOSYL TRANSFERASES"/>
    <property type="match status" value="1"/>
</dbReference>
<dbReference type="Proteomes" id="UP000652761">
    <property type="component" value="Unassembled WGS sequence"/>
</dbReference>
<gene>
    <name evidence="3" type="ORF">Taro_056525</name>
</gene>
<dbReference type="GO" id="GO:0080044">
    <property type="term" value="F:quercetin 7-O-glucosyltransferase activity"/>
    <property type="evidence" value="ECO:0007669"/>
    <property type="project" value="TreeGrafter"/>
</dbReference>
<dbReference type="PANTHER" id="PTHR11926:SF1553">
    <property type="entry name" value="GLYCOSYLTRANSFERASE"/>
    <property type="match status" value="1"/>
</dbReference>
<comment type="similarity">
    <text evidence="1">Belongs to the UDP-glycosyltransferase family.</text>
</comment>
<dbReference type="GO" id="GO:0080043">
    <property type="term" value="F:quercetin 3-O-glucosyltransferase activity"/>
    <property type="evidence" value="ECO:0007669"/>
    <property type="project" value="TreeGrafter"/>
</dbReference>
<evidence type="ECO:0000313" key="3">
    <source>
        <dbReference type="EMBL" id="MQM23462.1"/>
    </source>
</evidence>
<keyword evidence="4" id="KW-1185">Reference proteome</keyword>
<sequence>MEKEQEENAGRAHVVLLPFPAQGHVNPMLEFGKRLAARGLPVTLAITRFVARSMPQPEMTGVVRVVGNISDGHDEGGLAEAESVQSYLDGFKAAGSRTLAELIREEDARGRPVRGVVYDSHLPWVPDVAKGMGLLAAAFFTQSCAVSAVYHHAHHGLLPVPPPGPTVSIEGLPALRLDETSSFISRPGHYPEFLESVVNQYLNLEKADAVFVNTFYHLEPQVRPLHFLHKLERPLRDFDVWGGSPMLAKGWTIDVQAPTLNTYGERPIKPMDGPKPSLSHERPIWNPGLDNEISMPGYMGPDKLCLSTGTCAVIASFPPLKACLGDWRYVPFGLRRDLAYTIPFGAVSVMVGVYRTLPYRPR</sequence>
<dbReference type="AlphaFoldDB" id="A0A843XWP7"/>
<protein>
    <recommendedName>
        <fullName evidence="2">Glycosyltransferase N-terminal domain-containing protein</fullName>
    </recommendedName>
</protein>
<dbReference type="Gene3D" id="3.40.50.2000">
    <property type="entry name" value="Glycogen Phosphorylase B"/>
    <property type="match status" value="1"/>
</dbReference>
<proteinExistence type="inferred from homology"/>
<feature type="domain" description="Glycosyltransferase N-terminal" evidence="2">
    <location>
        <begin position="14"/>
        <end position="47"/>
    </location>
</feature>
<accession>A0A843XWP7</accession>
<dbReference type="Pfam" id="PF26168">
    <property type="entry name" value="Glyco_transf_N"/>
    <property type="match status" value="1"/>
</dbReference>
<dbReference type="OrthoDB" id="783988at2759"/>
<evidence type="ECO:0000313" key="4">
    <source>
        <dbReference type="Proteomes" id="UP000652761"/>
    </source>
</evidence>
<reference evidence="3" key="1">
    <citation type="submission" date="2017-07" db="EMBL/GenBank/DDBJ databases">
        <title>Taro Niue Genome Assembly and Annotation.</title>
        <authorList>
            <person name="Atibalentja N."/>
            <person name="Keating K."/>
            <person name="Fields C.J."/>
        </authorList>
    </citation>
    <scope>NUCLEOTIDE SEQUENCE</scope>
    <source>
        <strain evidence="3">Niue_2</strain>
        <tissue evidence="3">Leaf</tissue>
    </source>
</reference>
<evidence type="ECO:0000259" key="2">
    <source>
        <dbReference type="Pfam" id="PF26168"/>
    </source>
</evidence>
<evidence type="ECO:0000256" key="1">
    <source>
        <dbReference type="ARBA" id="ARBA00009995"/>
    </source>
</evidence>
<dbReference type="EMBL" id="NMUH01016436">
    <property type="protein sequence ID" value="MQM23462.1"/>
    <property type="molecule type" value="Genomic_DNA"/>
</dbReference>
<dbReference type="InterPro" id="IPR058980">
    <property type="entry name" value="Glyco_transf_N"/>
</dbReference>